<accession>A0ABS0B1P3</accession>
<evidence type="ECO:0000256" key="2">
    <source>
        <dbReference type="ARBA" id="ARBA00008540"/>
    </source>
</evidence>
<dbReference type="RefSeq" id="WP_194847774.1">
    <property type="nucleotide sequence ID" value="NZ_JAAEJV010000024.1"/>
</dbReference>
<feature type="transmembrane region" description="Helical" evidence="9">
    <location>
        <begin position="183"/>
        <end position="201"/>
    </location>
</feature>
<dbReference type="Pfam" id="PF05525">
    <property type="entry name" value="Branch_AA_trans"/>
    <property type="match status" value="1"/>
</dbReference>
<feature type="transmembrane region" description="Helical" evidence="9">
    <location>
        <begin position="107"/>
        <end position="130"/>
    </location>
</feature>
<feature type="transmembrane region" description="Helical" evidence="9">
    <location>
        <begin position="39"/>
        <end position="63"/>
    </location>
</feature>
<evidence type="ECO:0000313" key="11">
    <source>
        <dbReference type="Proteomes" id="UP001194714"/>
    </source>
</evidence>
<evidence type="ECO:0000256" key="9">
    <source>
        <dbReference type="SAM" id="Phobius"/>
    </source>
</evidence>
<feature type="transmembrane region" description="Helical" evidence="9">
    <location>
        <begin position="75"/>
        <end position="95"/>
    </location>
</feature>
<keyword evidence="7 9" id="KW-1133">Transmembrane helix</keyword>
<name>A0ABS0B1P3_9BACT</name>
<comment type="similarity">
    <text evidence="2">Belongs to the branched chain amino acid transporter family.</text>
</comment>
<evidence type="ECO:0000256" key="6">
    <source>
        <dbReference type="ARBA" id="ARBA00022970"/>
    </source>
</evidence>
<dbReference type="PANTHER" id="PTHR30588">
    <property type="entry name" value="BRANCHED-CHAIN AMINO ACID TRANSPORT SYSTEM 2 CARRIER PROTEIN"/>
    <property type="match status" value="1"/>
</dbReference>
<proteinExistence type="inferred from homology"/>
<feature type="transmembrane region" description="Helical" evidence="9">
    <location>
        <begin position="267"/>
        <end position="291"/>
    </location>
</feature>
<feature type="transmembrane region" description="Helical" evidence="9">
    <location>
        <begin position="213"/>
        <end position="235"/>
    </location>
</feature>
<feature type="transmembrane region" description="Helical" evidence="9">
    <location>
        <begin position="303"/>
        <end position="321"/>
    </location>
</feature>
<comment type="subcellular location">
    <subcellularLocation>
        <location evidence="1">Cell membrane</location>
        <topology evidence="1">Multi-pass membrane protein</topology>
    </subcellularLocation>
</comment>
<evidence type="ECO:0000256" key="8">
    <source>
        <dbReference type="ARBA" id="ARBA00023136"/>
    </source>
</evidence>
<reference evidence="10 11" key="1">
    <citation type="submission" date="2020-01" db="EMBL/GenBank/DDBJ databases">
        <title>Draft genome sequence of Cand. Neptunochlamydia vexilliferae K9.</title>
        <authorList>
            <person name="Schulz F."/>
            <person name="Koestlbacher S."/>
            <person name="Wascher F."/>
            <person name="Pizzetti I."/>
            <person name="Horn M."/>
        </authorList>
    </citation>
    <scope>NUCLEOTIDE SEQUENCE [LARGE SCALE GENOMIC DNA]</scope>
    <source>
        <strain evidence="10 11">K9</strain>
    </source>
</reference>
<dbReference type="EMBL" id="JAAEJV010000024">
    <property type="protein sequence ID" value="MBF5059470.1"/>
    <property type="molecule type" value="Genomic_DNA"/>
</dbReference>
<evidence type="ECO:0000256" key="4">
    <source>
        <dbReference type="ARBA" id="ARBA00022475"/>
    </source>
</evidence>
<evidence type="ECO:0000256" key="7">
    <source>
        <dbReference type="ARBA" id="ARBA00022989"/>
    </source>
</evidence>
<evidence type="ECO:0000313" key="10">
    <source>
        <dbReference type="EMBL" id="MBF5059470.1"/>
    </source>
</evidence>
<gene>
    <name evidence="10" type="ORF">NEPTK9_000984</name>
</gene>
<organism evidence="10 11">
    <name type="scientific">Candidatus Neptunichlamydia vexilliferae</name>
    <dbReference type="NCBI Taxonomy" id="1651774"/>
    <lineage>
        <taxon>Bacteria</taxon>
        <taxon>Pseudomonadati</taxon>
        <taxon>Chlamydiota</taxon>
        <taxon>Chlamydiia</taxon>
        <taxon>Parachlamydiales</taxon>
        <taxon>Simkaniaceae</taxon>
        <taxon>Candidatus Neptunichlamydia</taxon>
    </lineage>
</organism>
<protein>
    <submittedName>
        <fullName evidence="10">Branched-chain amino acid transport system carrier protein BrnQ</fullName>
    </submittedName>
</protein>
<dbReference type="NCBIfam" id="TIGR00796">
    <property type="entry name" value="livcs"/>
    <property type="match status" value="1"/>
</dbReference>
<evidence type="ECO:0000256" key="3">
    <source>
        <dbReference type="ARBA" id="ARBA00022448"/>
    </source>
</evidence>
<sequence length="378" mass="41201">MKNKSLSIGLAMFSMFFGAGNITFPLVIGQTVEGGLIWALLGLILTAVLVPFSGLFSITLFEGNYESFFSRIGKWPGTIVIIILLSMIGPFGAIPRCITLTYSTLKVYFSGLHLLTFSLISCAILFLCSWKRSRIIDLIGSVLSPVLLLFLVAIIVKGVFFSSTDPVGSSQVSHPFFYGLKEGYNTMDLLAAFFFSSLVYSKLKEQAGEKKSLLLPVFKASLIGAGLLGGIYIGFSYVAAFHSLSLDGVGAEQLLGRIGQVVLGHHAGLIVCVSIALTCLTTAIALTVVCAEFLQKRISKGRISYELSLLVVLTIAALVSTLEFTGIVRLLAPILQVMYPSLLILCLFNIFHKTFDYKPVKFPVFTSLLLVLYFQYIM</sequence>
<keyword evidence="6" id="KW-0029">Amino-acid transport</keyword>
<keyword evidence="4" id="KW-1003">Cell membrane</keyword>
<keyword evidence="3" id="KW-0813">Transport</keyword>
<dbReference type="PANTHER" id="PTHR30588:SF0">
    <property type="entry name" value="BRANCHED-CHAIN AMINO ACID PERMEASE BRNQ"/>
    <property type="match status" value="1"/>
</dbReference>
<evidence type="ECO:0000256" key="1">
    <source>
        <dbReference type="ARBA" id="ARBA00004651"/>
    </source>
</evidence>
<feature type="transmembrane region" description="Helical" evidence="9">
    <location>
        <begin position="360"/>
        <end position="377"/>
    </location>
</feature>
<comment type="caution">
    <text evidence="10">The sequence shown here is derived from an EMBL/GenBank/DDBJ whole genome shotgun (WGS) entry which is preliminary data.</text>
</comment>
<dbReference type="Proteomes" id="UP001194714">
    <property type="component" value="Unassembled WGS sequence"/>
</dbReference>
<dbReference type="InterPro" id="IPR004685">
    <property type="entry name" value="Brnchd-chn_aa_trnsp_Livcs"/>
</dbReference>
<keyword evidence="11" id="KW-1185">Reference proteome</keyword>
<feature type="transmembrane region" description="Helical" evidence="9">
    <location>
        <begin position="142"/>
        <end position="163"/>
    </location>
</feature>
<feature type="transmembrane region" description="Helical" evidence="9">
    <location>
        <begin position="327"/>
        <end position="348"/>
    </location>
</feature>
<evidence type="ECO:0000256" key="5">
    <source>
        <dbReference type="ARBA" id="ARBA00022692"/>
    </source>
</evidence>
<keyword evidence="5 9" id="KW-0812">Transmembrane</keyword>
<keyword evidence="8 9" id="KW-0472">Membrane</keyword>